<evidence type="ECO:0000256" key="1">
    <source>
        <dbReference type="SAM" id="MobiDB-lite"/>
    </source>
</evidence>
<dbReference type="InParanoid" id="F4RIW4"/>
<gene>
    <name evidence="2" type="ORF">MELLADRAFT_62417</name>
</gene>
<dbReference type="EMBL" id="GL883103">
    <property type="protein sequence ID" value="EGG07633.1"/>
    <property type="molecule type" value="Genomic_DNA"/>
</dbReference>
<sequence length="312" mass="34163">MSDREDTSEDTQLPTPASTPAPVPENGKIDVESQIESDNSSSSETAHSAHTTVPSHPITAPAMATTTPIDTDTPAQRQSIKVTSILHKIAITTKLSTSNYVSWSDGVRFGLMAASYDIYLDSEDAGSSGIDPEVILATKKSLFHWLLASIEPAESTRFISMISTFENGIKTTIPSPCLLWKTIRDYHISNSESVKLMLRSEITDLSQGSTKDLLEYIDIFRAKVDAYLGSNGEMSEEEQARQFVRSLNLALPNQPKQVTADVMEDGKLVTRTSASVEITLRNLMINPSAFIIPETRLRWTIGNAQSARLVNG</sequence>
<organism evidence="3">
    <name type="scientific">Melampsora larici-populina (strain 98AG31 / pathotype 3-4-7)</name>
    <name type="common">Poplar leaf rust fungus</name>
    <dbReference type="NCBI Taxonomy" id="747676"/>
    <lineage>
        <taxon>Eukaryota</taxon>
        <taxon>Fungi</taxon>
        <taxon>Dikarya</taxon>
        <taxon>Basidiomycota</taxon>
        <taxon>Pucciniomycotina</taxon>
        <taxon>Pucciniomycetes</taxon>
        <taxon>Pucciniales</taxon>
        <taxon>Melampsoraceae</taxon>
        <taxon>Melampsora</taxon>
    </lineage>
</organism>
<accession>F4RIW4</accession>
<proteinExistence type="predicted"/>
<dbReference type="Proteomes" id="UP000001072">
    <property type="component" value="Unassembled WGS sequence"/>
</dbReference>
<feature type="compositionally biased region" description="Low complexity" evidence="1">
    <location>
        <begin position="32"/>
        <end position="48"/>
    </location>
</feature>
<name>F4RIW4_MELLP</name>
<reference evidence="3" key="1">
    <citation type="journal article" date="2011" name="Proc. Natl. Acad. Sci. U.S.A.">
        <title>Obligate biotrophy features unraveled by the genomic analysis of rust fungi.</title>
        <authorList>
            <person name="Duplessis S."/>
            <person name="Cuomo C.A."/>
            <person name="Lin Y.-C."/>
            <person name="Aerts A."/>
            <person name="Tisserant E."/>
            <person name="Veneault-Fourrey C."/>
            <person name="Joly D.L."/>
            <person name="Hacquard S."/>
            <person name="Amselem J."/>
            <person name="Cantarel B.L."/>
            <person name="Chiu R."/>
            <person name="Coutinho P.M."/>
            <person name="Feau N."/>
            <person name="Field M."/>
            <person name="Frey P."/>
            <person name="Gelhaye E."/>
            <person name="Goldberg J."/>
            <person name="Grabherr M.G."/>
            <person name="Kodira C.D."/>
            <person name="Kohler A."/>
            <person name="Kuees U."/>
            <person name="Lindquist E.A."/>
            <person name="Lucas S.M."/>
            <person name="Mago R."/>
            <person name="Mauceli E."/>
            <person name="Morin E."/>
            <person name="Murat C."/>
            <person name="Pangilinan J.L."/>
            <person name="Park R."/>
            <person name="Pearson M."/>
            <person name="Quesneville H."/>
            <person name="Rouhier N."/>
            <person name="Sakthikumar S."/>
            <person name="Salamov A.A."/>
            <person name="Schmutz J."/>
            <person name="Selles B."/>
            <person name="Shapiro H."/>
            <person name="Tanguay P."/>
            <person name="Tuskan G.A."/>
            <person name="Henrissat B."/>
            <person name="Van de Peer Y."/>
            <person name="Rouze P."/>
            <person name="Ellis J.G."/>
            <person name="Dodds P.N."/>
            <person name="Schein J.E."/>
            <person name="Zhong S."/>
            <person name="Hamelin R.C."/>
            <person name="Grigoriev I.V."/>
            <person name="Szabo L.J."/>
            <person name="Martin F."/>
        </authorList>
    </citation>
    <scope>NUCLEOTIDE SEQUENCE [LARGE SCALE GENOMIC DNA]</scope>
    <source>
        <strain evidence="3">98AG31 / pathotype 3-4-7</strain>
    </source>
</reference>
<dbReference type="GeneID" id="18929896"/>
<evidence type="ECO:0000313" key="2">
    <source>
        <dbReference type="EMBL" id="EGG07633.1"/>
    </source>
</evidence>
<dbReference type="VEuPathDB" id="FungiDB:MELLADRAFT_62417"/>
<dbReference type="RefSeq" id="XP_007408965.1">
    <property type="nucleotide sequence ID" value="XM_007408903.1"/>
</dbReference>
<protein>
    <submittedName>
        <fullName evidence="2">Uncharacterized protein</fullName>
    </submittedName>
</protein>
<feature type="region of interest" description="Disordered" evidence="1">
    <location>
        <begin position="1"/>
        <end position="75"/>
    </location>
</feature>
<dbReference type="KEGG" id="mlr:MELLADRAFT_62417"/>
<dbReference type="AlphaFoldDB" id="F4RIW4"/>
<feature type="compositionally biased region" description="Low complexity" evidence="1">
    <location>
        <begin position="57"/>
        <end position="75"/>
    </location>
</feature>
<dbReference type="HOGENOM" id="CLU_062060_1_0_1"/>
<keyword evidence="3" id="KW-1185">Reference proteome</keyword>
<evidence type="ECO:0000313" key="3">
    <source>
        <dbReference type="Proteomes" id="UP000001072"/>
    </source>
</evidence>